<keyword evidence="7" id="KW-0325">Glycoprotein</keyword>
<evidence type="ECO:0000313" key="9">
    <source>
        <dbReference type="EMBL" id="KAL1378321.1"/>
    </source>
</evidence>
<evidence type="ECO:0000256" key="4">
    <source>
        <dbReference type="ARBA" id="ARBA00022989"/>
    </source>
</evidence>
<feature type="transmembrane region" description="Helical" evidence="8">
    <location>
        <begin position="325"/>
        <end position="342"/>
    </location>
</feature>
<comment type="caution">
    <text evidence="9">The sequence shown here is derived from an EMBL/GenBank/DDBJ whole genome shotgun (WGS) entry which is preliminary data.</text>
</comment>
<keyword evidence="2" id="KW-1003">Cell membrane</keyword>
<dbReference type="Gene3D" id="1.10.287.70">
    <property type="match status" value="1"/>
</dbReference>
<evidence type="ECO:0000256" key="5">
    <source>
        <dbReference type="ARBA" id="ARBA00023136"/>
    </source>
</evidence>
<feature type="transmembrane region" description="Helical" evidence="8">
    <location>
        <begin position="258"/>
        <end position="281"/>
    </location>
</feature>
<keyword evidence="5 8" id="KW-0472">Membrane</keyword>
<dbReference type="EMBL" id="JBEHCU010010369">
    <property type="protein sequence ID" value="KAL1378321.1"/>
    <property type="molecule type" value="Genomic_DNA"/>
</dbReference>
<organism evidence="9 10">
    <name type="scientific">Culex pipiens pipiens</name>
    <name type="common">Northern house mosquito</name>
    <dbReference type="NCBI Taxonomy" id="38569"/>
    <lineage>
        <taxon>Eukaryota</taxon>
        <taxon>Metazoa</taxon>
        <taxon>Ecdysozoa</taxon>
        <taxon>Arthropoda</taxon>
        <taxon>Hexapoda</taxon>
        <taxon>Insecta</taxon>
        <taxon>Pterygota</taxon>
        <taxon>Neoptera</taxon>
        <taxon>Endopterygota</taxon>
        <taxon>Diptera</taxon>
        <taxon>Nematocera</taxon>
        <taxon>Culicoidea</taxon>
        <taxon>Culicidae</taxon>
        <taxon>Culicinae</taxon>
        <taxon>Culicini</taxon>
        <taxon>Culex</taxon>
        <taxon>Culex</taxon>
    </lineage>
</organism>
<evidence type="ECO:0000313" key="10">
    <source>
        <dbReference type="Proteomes" id="UP001562425"/>
    </source>
</evidence>
<comment type="subcellular location">
    <subcellularLocation>
        <location evidence="1">Cell membrane</location>
        <topology evidence="1">Multi-pass membrane protein</topology>
    </subcellularLocation>
</comment>
<evidence type="ECO:0008006" key="11">
    <source>
        <dbReference type="Google" id="ProtNLM"/>
    </source>
</evidence>
<keyword evidence="10" id="KW-1185">Reference proteome</keyword>
<evidence type="ECO:0000256" key="1">
    <source>
        <dbReference type="ARBA" id="ARBA00004651"/>
    </source>
</evidence>
<dbReference type="GO" id="GO:0005886">
    <property type="term" value="C:plasma membrane"/>
    <property type="evidence" value="ECO:0007669"/>
    <property type="project" value="UniProtKB-SubCell"/>
</dbReference>
<evidence type="ECO:0000256" key="2">
    <source>
        <dbReference type="ARBA" id="ARBA00022475"/>
    </source>
</evidence>
<evidence type="ECO:0000256" key="3">
    <source>
        <dbReference type="ARBA" id="ARBA00022692"/>
    </source>
</evidence>
<dbReference type="InterPro" id="IPR052192">
    <property type="entry name" value="Insect_Ionotropic_Sensory_Rcpt"/>
</dbReference>
<dbReference type="PANTHER" id="PTHR42643:SF40">
    <property type="entry name" value="IONOTROPIC RECEPTOR 41A-RELATED"/>
    <property type="match status" value="1"/>
</dbReference>
<evidence type="ECO:0000256" key="6">
    <source>
        <dbReference type="ARBA" id="ARBA00023170"/>
    </source>
</evidence>
<name>A0ABD1CPI8_CULPP</name>
<evidence type="ECO:0000256" key="8">
    <source>
        <dbReference type="SAM" id="Phobius"/>
    </source>
</evidence>
<keyword evidence="3 8" id="KW-0812">Transmembrane</keyword>
<reference evidence="9 10" key="1">
    <citation type="submission" date="2024-05" db="EMBL/GenBank/DDBJ databases">
        <title>Culex pipiens pipiens assembly and annotation.</title>
        <authorList>
            <person name="Alout H."/>
            <person name="Durand T."/>
        </authorList>
    </citation>
    <scope>NUCLEOTIDE SEQUENCE [LARGE SCALE GENOMIC DNA]</scope>
    <source>
        <strain evidence="9">HA-2024</strain>
        <tissue evidence="9">Whole body</tissue>
    </source>
</reference>
<dbReference type="Proteomes" id="UP001562425">
    <property type="component" value="Unassembled WGS sequence"/>
</dbReference>
<evidence type="ECO:0000256" key="7">
    <source>
        <dbReference type="ARBA" id="ARBA00023180"/>
    </source>
</evidence>
<dbReference type="AlphaFoldDB" id="A0ABD1CPI8"/>
<dbReference type="PANTHER" id="PTHR42643">
    <property type="entry name" value="IONOTROPIC RECEPTOR 20A-RELATED"/>
    <property type="match status" value="1"/>
</dbReference>
<protein>
    <recommendedName>
        <fullName evidence="11">Ionotropic receptor</fullName>
    </recommendedName>
</protein>
<dbReference type="Gene3D" id="3.40.190.10">
    <property type="entry name" value="Periplasmic binding protein-like II"/>
    <property type="match status" value="1"/>
</dbReference>
<accession>A0ABD1CPI8</accession>
<gene>
    <name evidence="9" type="ORF">pipiens_004018</name>
</gene>
<proteinExistence type="predicted"/>
<sequence>MQSLIEIFSKDSTYMLEIYATCLLLSKNRTAFIRQFALFPNYPLASMTAEGHQPERLTEFINLGCHAFVMDQDVVEPFLDGYIRSHDLAMFRNPNKTIIVLRDPDAAIDRAALFDMFHRHPAMREIVNLLILLPEEDKVDLWTHRYPTDDPYPLATFHRQNVTIDGMGGLLMAEFCMKFNCTWDVSIDQLGEWGTIYENWTGNGIVGTLAERRADVGIGSLLSWWTSHQYLGFTAVLRKVGIGCFVPRPHLIPTWKTVALVFSPTVWICSVLSVVCCIVMYDLISKYDPSPEAEHRSLGWNAVNVVAMFLFNGAKILYGSLSECVLSIALIAFTINFGNIFIGKNASLQAFPLFDPPIDTIEDMAKAGMIWSHTHEAWAHSVRKTSNPYLMKVATNYRIHPIPELNVLADQGKVGFAVSKMNYGHFMIGDFITAKNVMLYRMMSEDLYFDWEVSKVTKTWPLKDLLSDMILRFSDGGLREFQEPVQAKRHMDYGVQIRIFHSQDREEVPPHAMSCEDLLAPFIVLGAGVVVALVAFAGEMTWSRVERRMPKNLKWAVFK</sequence>
<keyword evidence="6" id="KW-0675">Receptor</keyword>
<feature type="transmembrane region" description="Helical" evidence="8">
    <location>
        <begin position="518"/>
        <end position="538"/>
    </location>
</feature>
<dbReference type="SUPFAM" id="SSF53850">
    <property type="entry name" value="Periplasmic binding protein-like II"/>
    <property type="match status" value="1"/>
</dbReference>
<keyword evidence="4 8" id="KW-1133">Transmembrane helix</keyword>